<organism evidence="2 3">
    <name type="scientific">Brachionus calyciflorus</name>
    <dbReference type="NCBI Taxonomy" id="104777"/>
    <lineage>
        <taxon>Eukaryota</taxon>
        <taxon>Metazoa</taxon>
        <taxon>Spiralia</taxon>
        <taxon>Gnathifera</taxon>
        <taxon>Rotifera</taxon>
        <taxon>Eurotatoria</taxon>
        <taxon>Monogononta</taxon>
        <taxon>Pseudotrocha</taxon>
        <taxon>Ploima</taxon>
        <taxon>Brachionidae</taxon>
        <taxon>Brachionus</taxon>
    </lineage>
</organism>
<evidence type="ECO:0000313" key="2">
    <source>
        <dbReference type="EMBL" id="CAF0980134.1"/>
    </source>
</evidence>
<dbReference type="Proteomes" id="UP000663879">
    <property type="component" value="Unassembled WGS sequence"/>
</dbReference>
<dbReference type="PROSITE" id="PS50811">
    <property type="entry name" value="WRKY"/>
    <property type="match status" value="1"/>
</dbReference>
<dbReference type="GO" id="GO:0043565">
    <property type="term" value="F:sequence-specific DNA binding"/>
    <property type="evidence" value="ECO:0007669"/>
    <property type="project" value="InterPro"/>
</dbReference>
<dbReference type="InterPro" id="IPR003657">
    <property type="entry name" value="WRKY_dom"/>
</dbReference>
<keyword evidence="3" id="KW-1185">Reference proteome</keyword>
<comment type="caution">
    <text evidence="2">The sequence shown here is derived from an EMBL/GenBank/DDBJ whole genome shotgun (WGS) entry which is preliminary data.</text>
</comment>
<dbReference type="AlphaFoldDB" id="A0A814F2H9"/>
<sequence>KMIQQELDEVKLKEIEPSHELNELRNKINFNNIEFNKKLRSKEEQIIALNQKNLEDSRLFEASNKSKITEIDSLKRSYAQVYDQLNIISRNFDTYRLESCNKIELTNLKQRFDLEYDRLFNQGLNEMKIRDENIRMLQMKINDLTESLLLKKTSEEKAETPSFNENRFCPFCGLQFKNIHGVRVHCGHEHRKMKRLDIDLEKLLRITIETLNEEGIDFKKIPKVSRSEQNVWTKISEKYNIYGVSRDVINTDAFLFHQWFVRNTNNYRNKIKSEINEPFSNDFNNNLTGNKSLESILIVYDYAEFKKFKISNSIRSSLLIDFEEELNAKLRVYGFNCYFRCIYNWFKKNSSRKKQSPIWKGLYKCIEPNCSAYIKPILRTDSEKKILIEIYYSELNHHQLVFRPNRISGDERKKLAYQLKAEGVSNFSNMEIVSSLSKKEPVKKNTLYKITNEFDHRFRITRDLIYDLKAIKLSCKYLGLPIKSNFSGFVHNLSIDPYGFLLMSEMQCFILTLEASGGHNDRFLLKGCNFPKNYDISIFCLGQYFEFIYLEAPGGQNERFFSFLLGANLKKS</sequence>
<proteinExistence type="predicted"/>
<dbReference type="EMBL" id="CAJNOC010003382">
    <property type="protein sequence ID" value="CAF0980134.1"/>
    <property type="molecule type" value="Genomic_DNA"/>
</dbReference>
<protein>
    <recommendedName>
        <fullName evidence="1">WRKY domain-containing protein</fullName>
    </recommendedName>
</protein>
<accession>A0A814F2H9</accession>
<name>A0A814F2H9_9BILA</name>
<feature type="non-terminal residue" evidence="2">
    <location>
        <position position="1"/>
    </location>
</feature>
<gene>
    <name evidence="2" type="ORF">OXX778_LOCUS15371</name>
</gene>
<evidence type="ECO:0000313" key="3">
    <source>
        <dbReference type="Proteomes" id="UP000663879"/>
    </source>
</evidence>
<evidence type="ECO:0000259" key="1">
    <source>
        <dbReference type="PROSITE" id="PS50811"/>
    </source>
</evidence>
<reference evidence="2" key="1">
    <citation type="submission" date="2021-02" db="EMBL/GenBank/DDBJ databases">
        <authorList>
            <person name="Nowell W R."/>
        </authorList>
    </citation>
    <scope>NUCLEOTIDE SEQUENCE</scope>
    <source>
        <strain evidence="2">Ploen Becks lab</strain>
    </source>
</reference>
<dbReference type="GO" id="GO:0003700">
    <property type="term" value="F:DNA-binding transcription factor activity"/>
    <property type="evidence" value="ECO:0007669"/>
    <property type="project" value="InterPro"/>
</dbReference>
<feature type="domain" description="WRKY" evidence="1">
    <location>
        <begin position="343"/>
        <end position="397"/>
    </location>
</feature>